<dbReference type="EMBL" id="CADEBD010000344">
    <property type="protein sequence ID" value="CAB3248851.1"/>
    <property type="molecule type" value="Genomic_DNA"/>
</dbReference>
<evidence type="ECO:0000313" key="3">
    <source>
        <dbReference type="EMBL" id="CAB3248851.1"/>
    </source>
</evidence>
<dbReference type="Proteomes" id="UP000494256">
    <property type="component" value="Unassembled WGS sequence"/>
</dbReference>
<evidence type="ECO:0000313" key="2">
    <source>
        <dbReference type="EMBL" id="CAB3246175.1"/>
    </source>
</evidence>
<organism evidence="2 4">
    <name type="scientific">Arctia plantaginis</name>
    <name type="common">Wood tiger moth</name>
    <name type="synonym">Phalaena plantaginis</name>
    <dbReference type="NCBI Taxonomy" id="874455"/>
    <lineage>
        <taxon>Eukaryota</taxon>
        <taxon>Metazoa</taxon>
        <taxon>Ecdysozoa</taxon>
        <taxon>Arthropoda</taxon>
        <taxon>Hexapoda</taxon>
        <taxon>Insecta</taxon>
        <taxon>Pterygota</taxon>
        <taxon>Neoptera</taxon>
        <taxon>Endopterygota</taxon>
        <taxon>Lepidoptera</taxon>
        <taxon>Glossata</taxon>
        <taxon>Ditrysia</taxon>
        <taxon>Noctuoidea</taxon>
        <taxon>Erebidae</taxon>
        <taxon>Arctiinae</taxon>
        <taxon>Arctia</taxon>
    </lineage>
</organism>
<evidence type="ECO:0000256" key="1">
    <source>
        <dbReference type="SAM" id="MobiDB-lite"/>
    </source>
</evidence>
<dbReference type="Proteomes" id="UP000494106">
    <property type="component" value="Unassembled WGS sequence"/>
</dbReference>
<reference evidence="4 5" key="1">
    <citation type="submission" date="2020-04" db="EMBL/GenBank/DDBJ databases">
        <authorList>
            <person name="Wallbank WR R."/>
            <person name="Pardo Diaz C."/>
            <person name="Kozak K."/>
            <person name="Martin S."/>
            <person name="Jiggins C."/>
            <person name="Moest M."/>
            <person name="Warren A I."/>
            <person name="Byers J.R.P. K."/>
            <person name="Montejo-Kovacevich G."/>
            <person name="Yen C E."/>
        </authorList>
    </citation>
    <scope>NUCLEOTIDE SEQUENCE [LARGE SCALE GENOMIC DNA]</scope>
</reference>
<gene>
    <name evidence="2" type="ORF">APLA_LOCUS10761</name>
    <name evidence="3" type="ORF">APLA_LOCUS12550</name>
</gene>
<keyword evidence="4" id="KW-1185">Reference proteome</keyword>
<comment type="caution">
    <text evidence="2">The sequence shown here is derived from an EMBL/GenBank/DDBJ whole genome shotgun (WGS) entry which is preliminary data.</text>
</comment>
<proteinExistence type="predicted"/>
<evidence type="ECO:0000313" key="5">
    <source>
        <dbReference type="Proteomes" id="UP000494256"/>
    </source>
</evidence>
<sequence>MVEPLFDGQSKTACDITTKATRIETSNEYVINATTSSRRPADAGRAKAPMVRPAGGPGRGTSNHFTRRLPLRAKCPCVRNPARRASAGPGVKICTKCNH</sequence>
<evidence type="ECO:0000313" key="4">
    <source>
        <dbReference type="Proteomes" id="UP000494106"/>
    </source>
</evidence>
<dbReference type="AlphaFoldDB" id="A0A8S1ALY6"/>
<name>A0A8S1ALY6_ARCPL</name>
<dbReference type="EMBL" id="CADEBC010000525">
    <property type="protein sequence ID" value="CAB3246175.1"/>
    <property type="molecule type" value="Genomic_DNA"/>
</dbReference>
<protein>
    <submittedName>
        <fullName evidence="2">Uncharacterized protein</fullName>
    </submittedName>
</protein>
<accession>A0A8S1ALY6</accession>
<feature type="region of interest" description="Disordered" evidence="1">
    <location>
        <begin position="32"/>
        <end position="66"/>
    </location>
</feature>